<keyword evidence="2" id="KW-0808">Transferase</keyword>
<dbReference type="Pfam" id="PF01596">
    <property type="entry name" value="Methyltransf_3"/>
    <property type="match status" value="1"/>
</dbReference>
<evidence type="ECO:0000313" key="5">
    <source>
        <dbReference type="EMBL" id="KAK0495110.1"/>
    </source>
</evidence>
<comment type="similarity">
    <text evidence="4">Belongs to the class I-like SAM-binding methyltransferase superfamily. Cation-dependent O-methyltransferase family.</text>
</comment>
<dbReference type="InterPro" id="IPR029063">
    <property type="entry name" value="SAM-dependent_MTases_sf"/>
</dbReference>
<evidence type="ECO:0000313" key="6">
    <source>
        <dbReference type="Proteomes" id="UP001175228"/>
    </source>
</evidence>
<reference evidence="5" key="1">
    <citation type="submission" date="2023-06" db="EMBL/GenBank/DDBJ databases">
        <authorList>
            <consortium name="Lawrence Berkeley National Laboratory"/>
            <person name="Ahrendt S."/>
            <person name="Sahu N."/>
            <person name="Indic B."/>
            <person name="Wong-Bajracharya J."/>
            <person name="Merenyi Z."/>
            <person name="Ke H.-M."/>
            <person name="Monk M."/>
            <person name="Kocsube S."/>
            <person name="Drula E."/>
            <person name="Lipzen A."/>
            <person name="Balint B."/>
            <person name="Henrissat B."/>
            <person name="Andreopoulos B."/>
            <person name="Martin F.M."/>
            <person name="Harder C.B."/>
            <person name="Rigling D."/>
            <person name="Ford K.L."/>
            <person name="Foster G.D."/>
            <person name="Pangilinan J."/>
            <person name="Papanicolaou A."/>
            <person name="Barry K."/>
            <person name="LaButti K."/>
            <person name="Viragh M."/>
            <person name="Koriabine M."/>
            <person name="Yan M."/>
            <person name="Riley R."/>
            <person name="Champramary S."/>
            <person name="Plett K.L."/>
            <person name="Tsai I.J."/>
            <person name="Slot J."/>
            <person name="Sipos G."/>
            <person name="Plett J."/>
            <person name="Nagy L.G."/>
            <person name="Grigoriev I.V."/>
        </authorList>
    </citation>
    <scope>NUCLEOTIDE SEQUENCE</scope>
    <source>
        <strain evidence="5">HWK02</strain>
    </source>
</reference>
<accession>A0AA39Q3U6</accession>
<protein>
    <submittedName>
        <fullName evidence="5">O-methyltransferase-domain-containing protein</fullName>
    </submittedName>
</protein>
<dbReference type="AlphaFoldDB" id="A0AA39Q3U6"/>
<proteinExistence type="inferred from homology"/>
<evidence type="ECO:0000256" key="4">
    <source>
        <dbReference type="ARBA" id="ARBA00023453"/>
    </source>
</evidence>
<dbReference type="InterPro" id="IPR002935">
    <property type="entry name" value="SAM_O-MeTrfase"/>
</dbReference>
<dbReference type="Proteomes" id="UP001175228">
    <property type="component" value="Unassembled WGS sequence"/>
</dbReference>
<dbReference type="GO" id="GO:0008171">
    <property type="term" value="F:O-methyltransferase activity"/>
    <property type="evidence" value="ECO:0007669"/>
    <property type="project" value="InterPro"/>
</dbReference>
<dbReference type="Gene3D" id="3.40.50.150">
    <property type="entry name" value="Vaccinia Virus protein VP39"/>
    <property type="match status" value="1"/>
</dbReference>
<dbReference type="CDD" id="cd02440">
    <property type="entry name" value="AdoMet_MTases"/>
    <property type="match status" value="1"/>
</dbReference>
<dbReference type="GO" id="GO:0008757">
    <property type="term" value="F:S-adenosylmethionine-dependent methyltransferase activity"/>
    <property type="evidence" value="ECO:0007669"/>
    <property type="project" value="TreeGrafter"/>
</dbReference>
<dbReference type="EMBL" id="JAUEPU010000019">
    <property type="protein sequence ID" value="KAK0495110.1"/>
    <property type="molecule type" value="Genomic_DNA"/>
</dbReference>
<dbReference type="InterPro" id="IPR050362">
    <property type="entry name" value="Cation-dep_OMT"/>
</dbReference>
<dbReference type="SUPFAM" id="SSF53335">
    <property type="entry name" value="S-adenosyl-L-methionine-dependent methyltransferases"/>
    <property type="match status" value="1"/>
</dbReference>
<evidence type="ECO:0000256" key="1">
    <source>
        <dbReference type="ARBA" id="ARBA00022603"/>
    </source>
</evidence>
<gene>
    <name evidence="5" type="ORF">EDD18DRAFT_293584</name>
</gene>
<evidence type="ECO:0000256" key="3">
    <source>
        <dbReference type="ARBA" id="ARBA00022691"/>
    </source>
</evidence>
<evidence type="ECO:0000256" key="2">
    <source>
        <dbReference type="ARBA" id="ARBA00022679"/>
    </source>
</evidence>
<name>A0AA39Q3U6_9AGAR</name>
<comment type="caution">
    <text evidence="5">The sequence shown here is derived from an EMBL/GenBank/DDBJ whole genome shotgun (WGS) entry which is preliminary data.</text>
</comment>
<keyword evidence="6" id="KW-1185">Reference proteome</keyword>
<dbReference type="PANTHER" id="PTHR10509:SF14">
    <property type="entry name" value="CAFFEOYL-COA O-METHYLTRANSFERASE 3-RELATED"/>
    <property type="match status" value="1"/>
</dbReference>
<organism evidence="5 6">
    <name type="scientific">Armillaria luteobubalina</name>
    <dbReference type="NCBI Taxonomy" id="153913"/>
    <lineage>
        <taxon>Eukaryota</taxon>
        <taxon>Fungi</taxon>
        <taxon>Dikarya</taxon>
        <taxon>Basidiomycota</taxon>
        <taxon>Agaricomycotina</taxon>
        <taxon>Agaricomycetes</taxon>
        <taxon>Agaricomycetidae</taxon>
        <taxon>Agaricales</taxon>
        <taxon>Marasmiineae</taxon>
        <taxon>Physalacriaceae</taxon>
        <taxon>Armillaria</taxon>
    </lineage>
</organism>
<dbReference type="GO" id="GO:0032259">
    <property type="term" value="P:methylation"/>
    <property type="evidence" value="ECO:0007669"/>
    <property type="project" value="UniProtKB-KW"/>
</dbReference>
<keyword evidence="3" id="KW-0949">S-adenosyl-L-methionine</keyword>
<dbReference type="PANTHER" id="PTHR10509">
    <property type="entry name" value="O-METHYLTRANSFERASE-RELATED"/>
    <property type="match status" value="1"/>
</dbReference>
<sequence>MAETVTVLNSSLPPTTIADWERSDNYHNSHLLQKDQTLDFTLQNSDANGLPAIAVSPAQGKLLNLLAKSIGAKRILEVGTLGGYSAIHLARALPNDGKLVTLELEEHHAKIATENITKAGVASKVNIIVGPALTSLQKMASEPKFDFVFMDADKANLSNYLMEAKRLVRKGGVIIVDNVVQNGRVGNPADISEFSAGVRKLLSALKDDDEVEATTIGTAGEKGYDGFLYAVRK</sequence>
<dbReference type="PROSITE" id="PS51682">
    <property type="entry name" value="SAM_OMT_I"/>
    <property type="match status" value="1"/>
</dbReference>
<keyword evidence="1" id="KW-0489">Methyltransferase</keyword>